<dbReference type="Proteomes" id="UP000318833">
    <property type="component" value="Unassembled WGS sequence"/>
</dbReference>
<proteinExistence type="predicted"/>
<accession>A0A554VH71</accession>
<sequence length="70" mass="7727">MLKNILELNHAKKLNKEEQKSVKGGFKEELISVDTPCGDTGGRVRTHISSFLCAQYGGVYLGNNTCMICH</sequence>
<dbReference type="AlphaFoldDB" id="A0A554VH71"/>
<organism evidence="1 2">
    <name type="scientific">Aquimarina algiphila</name>
    <dbReference type="NCBI Taxonomy" id="2047982"/>
    <lineage>
        <taxon>Bacteria</taxon>
        <taxon>Pseudomonadati</taxon>
        <taxon>Bacteroidota</taxon>
        <taxon>Flavobacteriia</taxon>
        <taxon>Flavobacteriales</taxon>
        <taxon>Flavobacteriaceae</taxon>
        <taxon>Aquimarina</taxon>
    </lineage>
</organism>
<gene>
    <name evidence="1" type="ORF">FOF46_18020</name>
</gene>
<protein>
    <submittedName>
        <fullName evidence="1">Uncharacterized protein</fullName>
    </submittedName>
</protein>
<comment type="caution">
    <text evidence="1">The sequence shown here is derived from an EMBL/GenBank/DDBJ whole genome shotgun (WGS) entry which is preliminary data.</text>
</comment>
<evidence type="ECO:0000313" key="2">
    <source>
        <dbReference type="Proteomes" id="UP000318833"/>
    </source>
</evidence>
<name>A0A554VH71_9FLAO</name>
<keyword evidence="2" id="KW-1185">Reference proteome</keyword>
<reference evidence="1 2" key="1">
    <citation type="submission" date="2019-07" db="EMBL/GenBank/DDBJ databases">
        <title>The draft genome sequence of Aquimarina algiphila M91.</title>
        <authorList>
            <person name="Meng X."/>
        </authorList>
    </citation>
    <scope>NUCLEOTIDE SEQUENCE [LARGE SCALE GENOMIC DNA]</scope>
    <source>
        <strain evidence="1 2">M91</strain>
    </source>
</reference>
<evidence type="ECO:0000313" key="1">
    <source>
        <dbReference type="EMBL" id="TSE06814.1"/>
    </source>
</evidence>
<dbReference type="EMBL" id="VLNR01000040">
    <property type="protein sequence ID" value="TSE06814.1"/>
    <property type="molecule type" value="Genomic_DNA"/>
</dbReference>
<dbReference type="RefSeq" id="WP_109438010.1">
    <property type="nucleotide sequence ID" value="NZ_CANLFO010000002.1"/>
</dbReference>